<dbReference type="SUPFAM" id="SSF52317">
    <property type="entry name" value="Class I glutamine amidotransferase-like"/>
    <property type="match status" value="1"/>
</dbReference>
<dbReference type="PANTHER" id="PTHR43130:SF14">
    <property type="entry name" value="DJ-1_PFPI DOMAIN-CONTAINING PROTEIN"/>
    <property type="match status" value="1"/>
</dbReference>
<dbReference type="InterPro" id="IPR002818">
    <property type="entry name" value="DJ-1/PfpI"/>
</dbReference>
<dbReference type="InterPro" id="IPR052158">
    <property type="entry name" value="INH-QAR"/>
</dbReference>
<reference evidence="2 3" key="1">
    <citation type="submission" date="2023-06" db="EMBL/GenBank/DDBJ databases">
        <title>Sporosarcina sp. nov., isolated from Korean traditional fermented seafood 'Jeotgal'.</title>
        <authorList>
            <person name="Yang A.I."/>
            <person name="Shin N.-R."/>
        </authorList>
    </citation>
    <scope>NUCLEOTIDE SEQUENCE [LARGE SCALE GENOMIC DNA]</scope>
    <source>
        <strain evidence="2 3">KCTC43456</strain>
    </source>
</reference>
<evidence type="ECO:0000259" key="1">
    <source>
        <dbReference type="Pfam" id="PF01965"/>
    </source>
</evidence>
<dbReference type="Proteomes" id="UP001271648">
    <property type="component" value="Unassembled WGS sequence"/>
</dbReference>
<feature type="domain" description="DJ-1/PfpI" evidence="1">
    <location>
        <begin position="6"/>
        <end position="186"/>
    </location>
</feature>
<dbReference type="Pfam" id="PF01965">
    <property type="entry name" value="DJ-1_PfpI"/>
    <property type="match status" value="1"/>
</dbReference>
<keyword evidence="3" id="KW-1185">Reference proteome</keyword>
<gene>
    <name evidence="2" type="ORF">QTL97_09585</name>
</gene>
<accession>A0AAW9A984</accession>
<evidence type="ECO:0000313" key="2">
    <source>
        <dbReference type="EMBL" id="MDW0117188.1"/>
    </source>
</evidence>
<comment type="caution">
    <text evidence="2">The sequence shown here is derived from an EMBL/GenBank/DDBJ whole genome shotgun (WGS) entry which is preliminary data.</text>
</comment>
<dbReference type="EC" id="4.2.1.-" evidence="2"/>
<dbReference type="EMBL" id="JAUBDJ010000005">
    <property type="protein sequence ID" value="MDW0117188.1"/>
    <property type="molecule type" value="Genomic_DNA"/>
</dbReference>
<dbReference type="GO" id="GO:0006355">
    <property type="term" value="P:regulation of DNA-templated transcription"/>
    <property type="evidence" value="ECO:0007669"/>
    <property type="project" value="TreeGrafter"/>
</dbReference>
<organism evidence="2 3">
    <name type="scientific">Sporosarcina thermotolerans</name>
    <dbReference type="NCBI Taxonomy" id="633404"/>
    <lineage>
        <taxon>Bacteria</taxon>
        <taxon>Bacillati</taxon>
        <taxon>Bacillota</taxon>
        <taxon>Bacilli</taxon>
        <taxon>Bacillales</taxon>
        <taxon>Caryophanaceae</taxon>
        <taxon>Sporosarcina</taxon>
    </lineage>
</organism>
<dbReference type="CDD" id="cd03139">
    <property type="entry name" value="GATase1_PfpI_2"/>
    <property type="match status" value="1"/>
</dbReference>
<keyword evidence="2" id="KW-0456">Lyase</keyword>
<dbReference type="RefSeq" id="WP_239431834.1">
    <property type="nucleotide sequence ID" value="NZ_CP125968.1"/>
</dbReference>
<dbReference type="InterPro" id="IPR029062">
    <property type="entry name" value="Class_I_gatase-like"/>
</dbReference>
<sequence length="210" mass="22810">MNQINVGILLFDDVDALDFAGPYEVFNLTTYKDSDVNKLFMNKLEIQEKPFNVSTVSEDGSSIKVHNGLIVQPDFSFNNAPPFDLVVVPGGPYKAIKAVSKNQKIINWIANQGKDKLITSVCTGSIFLAEAGLLDGKQATTNIAALDYLERNYTKVEVIRGVKYVDQGNVVTSAGISAGINMALFVVGKLLNEEASIRTANTIEFTPTEG</sequence>
<proteinExistence type="predicted"/>
<evidence type="ECO:0000313" key="3">
    <source>
        <dbReference type="Proteomes" id="UP001271648"/>
    </source>
</evidence>
<protein>
    <submittedName>
        <fullName evidence="2">DJ-1/PfpI family protein</fullName>
        <ecNumber evidence="2">4.2.1.-</ecNumber>
    </submittedName>
</protein>
<dbReference type="GO" id="GO:0016829">
    <property type="term" value="F:lyase activity"/>
    <property type="evidence" value="ECO:0007669"/>
    <property type="project" value="UniProtKB-KW"/>
</dbReference>
<dbReference type="Gene3D" id="3.40.50.880">
    <property type="match status" value="1"/>
</dbReference>
<dbReference type="PANTHER" id="PTHR43130">
    <property type="entry name" value="ARAC-FAMILY TRANSCRIPTIONAL REGULATOR"/>
    <property type="match status" value="1"/>
</dbReference>
<name>A0AAW9A984_9BACL</name>
<dbReference type="AlphaFoldDB" id="A0AAW9A984"/>